<dbReference type="Gene3D" id="3.30.70.100">
    <property type="match status" value="1"/>
</dbReference>
<accession>A0ABT3YTS4</accession>
<evidence type="ECO:0000313" key="2">
    <source>
        <dbReference type="Proteomes" id="UP001207830"/>
    </source>
</evidence>
<dbReference type="Pfam" id="PF05336">
    <property type="entry name" value="rhaM"/>
    <property type="match status" value="1"/>
</dbReference>
<dbReference type="InterPro" id="IPR052996">
    <property type="entry name" value="Carb_Metab_Mutarotase"/>
</dbReference>
<dbReference type="SUPFAM" id="SSF54909">
    <property type="entry name" value="Dimeric alpha+beta barrel"/>
    <property type="match status" value="1"/>
</dbReference>
<gene>
    <name evidence="1" type="ORF">NQF78_11370</name>
</gene>
<keyword evidence="2" id="KW-1185">Reference proteome</keyword>
<dbReference type="InterPro" id="IPR008000">
    <property type="entry name" value="Rham/fucose_mutarotase"/>
</dbReference>
<name>A0ABT3YTS4_9PSED</name>
<dbReference type="Proteomes" id="UP001207830">
    <property type="component" value="Unassembled WGS sequence"/>
</dbReference>
<reference evidence="1 2" key="1">
    <citation type="submission" date="2022-07" db="EMBL/GenBank/DDBJ databases">
        <title>Characterization of plant growth promoting rhizobacteria (PGPR) for use as bioinoculants in agriculture.</title>
        <authorList>
            <person name="Hassen A.I."/>
            <person name="Pierneef R."/>
        </authorList>
    </citation>
    <scope>NUCLEOTIDE SEQUENCE [LARGE SCALE GENOMIC DNA]</scope>
    <source>
        <strain evidence="1 2">SARCC-3054</strain>
    </source>
</reference>
<dbReference type="RefSeq" id="WP_128616192.1">
    <property type="nucleotide sequence ID" value="NZ_CP077087.1"/>
</dbReference>
<dbReference type="InterPro" id="IPR011008">
    <property type="entry name" value="Dimeric_a/b-barrel"/>
</dbReference>
<organism evidence="1 2">
    <name type="scientific">Pseudomonas monsensis</name>
    <dbReference type="NCBI Taxonomy" id="2745509"/>
    <lineage>
        <taxon>Bacteria</taxon>
        <taxon>Pseudomonadati</taxon>
        <taxon>Pseudomonadota</taxon>
        <taxon>Gammaproteobacteria</taxon>
        <taxon>Pseudomonadales</taxon>
        <taxon>Pseudomonadaceae</taxon>
        <taxon>Pseudomonas</taxon>
    </lineage>
</organism>
<dbReference type="PANTHER" id="PTHR43239">
    <property type="entry name" value="UPF0734 PROTEIN DDB_G0273871/DDB_G0273177"/>
    <property type="match status" value="1"/>
</dbReference>
<evidence type="ECO:0000313" key="1">
    <source>
        <dbReference type="EMBL" id="MCY0108916.1"/>
    </source>
</evidence>
<proteinExistence type="predicted"/>
<comment type="caution">
    <text evidence="1">The sequence shown here is derived from an EMBL/GenBank/DDBJ whole genome shotgun (WGS) entry which is preliminary data.</text>
</comment>
<dbReference type="PANTHER" id="PTHR43239:SF1">
    <property type="entry name" value="UPF0734 PROTEIN DDB_G0273871_DDB_G0273177"/>
    <property type="match status" value="1"/>
</dbReference>
<sequence>MKRFGFSIQLTSKEAVELYKKLHRQVPEQIAGDHGVLREIGLQRMSIYLLPPNTLFMQVEAHEQFDPLRDFSHALSFHPAVQAWDDQMHGEQNPLLKRIAGNDTELNWWRLEQVYDWTVDTAGNQK</sequence>
<dbReference type="EMBL" id="JANIGP010000006">
    <property type="protein sequence ID" value="MCY0108916.1"/>
    <property type="molecule type" value="Genomic_DNA"/>
</dbReference>
<protein>
    <submittedName>
        <fullName evidence="1">L-rhamnose mutarotase</fullName>
    </submittedName>
</protein>